<evidence type="ECO:0000256" key="5">
    <source>
        <dbReference type="ARBA" id="ARBA00023002"/>
    </source>
</evidence>
<comment type="caution">
    <text evidence="10">The sequence shown here is derived from an EMBL/GenBank/DDBJ whole genome shotgun (WGS) entry which is preliminary data.</text>
</comment>
<dbReference type="Gene3D" id="1.10.540.10">
    <property type="entry name" value="Acyl-CoA dehydrogenase/oxidase, N-terminal domain"/>
    <property type="match status" value="1"/>
</dbReference>
<feature type="non-terminal residue" evidence="10">
    <location>
        <position position="332"/>
    </location>
</feature>
<dbReference type="Pfam" id="PF02770">
    <property type="entry name" value="Acyl-CoA_dh_M"/>
    <property type="match status" value="1"/>
</dbReference>
<evidence type="ECO:0000259" key="8">
    <source>
        <dbReference type="Pfam" id="PF02770"/>
    </source>
</evidence>
<evidence type="ECO:0000259" key="7">
    <source>
        <dbReference type="Pfam" id="PF00441"/>
    </source>
</evidence>
<dbReference type="PROSITE" id="PS00072">
    <property type="entry name" value="ACYL_COA_DH_1"/>
    <property type="match status" value="1"/>
</dbReference>
<gene>
    <name evidence="10" type="ORF">A2Y64_05235</name>
</gene>
<evidence type="ECO:0000259" key="9">
    <source>
        <dbReference type="Pfam" id="PF02771"/>
    </source>
</evidence>
<evidence type="ECO:0000256" key="4">
    <source>
        <dbReference type="ARBA" id="ARBA00022827"/>
    </source>
</evidence>
<dbReference type="Pfam" id="PF00441">
    <property type="entry name" value="Acyl-CoA_dh_1"/>
    <property type="match status" value="1"/>
</dbReference>
<dbReference type="InterPro" id="IPR013786">
    <property type="entry name" value="AcylCoA_DH/ox_N"/>
</dbReference>
<dbReference type="FunFam" id="2.40.110.10:FF:000001">
    <property type="entry name" value="Acyl-CoA dehydrogenase, mitochondrial"/>
    <property type="match status" value="1"/>
</dbReference>
<accession>A0A1F5F4W2</accession>
<dbReference type="PANTHER" id="PTHR43884:SF12">
    <property type="entry name" value="ISOVALERYL-COA DEHYDROGENASE, MITOCHONDRIAL-RELATED"/>
    <property type="match status" value="1"/>
</dbReference>
<dbReference type="PROSITE" id="PS00073">
    <property type="entry name" value="ACYL_COA_DH_2"/>
    <property type="match status" value="1"/>
</dbReference>
<dbReference type="SUPFAM" id="SSF47203">
    <property type="entry name" value="Acyl-CoA dehydrogenase C-terminal domain-like"/>
    <property type="match status" value="1"/>
</dbReference>
<evidence type="ECO:0000256" key="3">
    <source>
        <dbReference type="ARBA" id="ARBA00022630"/>
    </source>
</evidence>
<dbReference type="EMBL" id="MFAF01000096">
    <property type="protein sequence ID" value="OGD74672.1"/>
    <property type="molecule type" value="Genomic_DNA"/>
</dbReference>
<keyword evidence="3 6" id="KW-0285">Flavoprotein</keyword>
<dbReference type="InterPro" id="IPR009100">
    <property type="entry name" value="AcylCoA_DH/oxidase_NM_dom_sf"/>
</dbReference>
<dbReference type="FunFam" id="1.20.140.10:FF:000004">
    <property type="entry name" value="Acyl-CoA dehydrogenase FadE25"/>
    <property type="match status" value="1"/>
</dbReference>
<dbReference type="GO" id="GO:0003995">
    <property type="term" value="F:acyl-CoA dehydrogenase activity"/>
    <property type="evidence" value="ECO:0007669"/>
    <property type="project" value="InterPro"/>
</dbReference>
<proteinExistence type="inferred from homology"/>
<dbReference type="Proteomes" id="UP000177187">
    <property type="component" value="Unassembled WGS sequence"/>
</dbReference>
<dbReference type="InterPro" id="IPR037069">
    <property type="entry name" value="AcylCoA_DH/ox_N_sf"/>
</dbReference>
<organism evidence="10 11">
    <name type="scientific">Candidatus Coatesbacteria bacterium RBG_13_66_14</name>
    <dbReference type="NCBI Taxonomy" id="1817816"/>
    <lineage>
        <taxon>Bacteria</taxon>
        <taxon>Candidatus Coatesiibacteriota</taxon>
    </lineage>
</organism>
<feature type="domain" description="Acyl-CoA oxidase/dehydrogenase middle" evidence="8">
    <location>
        <begin position="80"/>
        <end position="175"/>
    </location>
</feature>
<comment type="similarity">
    <text evidence="2 6">Belongs to the acyl-CoA dehydrogenase family.</text>
</comment>
<evidence type="ECO:0000256" key="1">
    <source>
        <dbReference type="ARBA" id="ARBA00001974"/>
    </source>
</evidence>
<comment type="cofactor">
    <cofactor evidence="1 6">
        <name>FAD</name>
        <dbReference type="ChEBI" id="CHEBI:57692"/>
    </cofactor>
</comment>
<feature type="domain" description="Acyl-CoA dehydrogenase/oxidase N-terminal" evidence="9">
    <location>
        <begin position="3"/>
        <end position="76"/>
    </location>
</feature>
<protein>
    <submittedName>
        <fullName evidence="10">Acyl-CoA dehydrogenase</fullName>
    </submittedName>
</protein>
<keyword evidence="5 6" id="KW-0560">Oxidoreductase</keyword>
<feature type="domain" description="Acyl-CoA dehydrogenase/oxidase C-terminal" evidence="7">
    <location>
        <begin position="187"/>
        <end position="332"/>
    </location>
</feature>
<dbReference type="Pfam" id="PF02771">
    <property type="entry name" value="Acyl-CoA_dh_N"/>
    <property type="match status" value="1"/>
</dbReference>
<dbReference type="AlphaFoldDB" id="A0A1F5F4W2"/>
<dbReference type="Gene3D" id="1.20.140.10">
    <property type="entry name" value="Butyryl-CoA Dehydrogenase, subunit A, domain 3"/>
    <property type="match status" value="1"/>
</dbReference>
<dbReference type="InterPro" id="IPR036250">
    <property type="entry name" value="AcylCo_DH-like_C"/>
</dbReference>
<name>A0A1F5F4W2_9BACT</name>
<dbReference type="InterPro" id="IPR046373">
    <property type="entry name" value="Acyl-CoA_Oxase/DH_mid-dom_sf"/>
</dbReference>
<dbReference type="InterPro" id="IPR006091">
    <property type="entry name" value="Acyl-CoA_Oxase/DH_mid-dom"/>
</dbReference>
<dbReference type="STRING" id="1817816.A2Y64_05235"/>
<keyword evidence="4 6" id="KW-0274">FAD</keyword>
<dbReference type="InterPro" id="IPR006089">
    <property type="entry name" value="Acyl-CoA_DH_CS"/>
</dbReference>
<evidence type="ECO:0000313" key="11">
    <source>
        <dbReference type="Proteomes" id="UP000177187"/>
    </source>
</evidence>
<dbReference type="InterPro" id="IPR009075">
    <property type="entry name" value="AcylCo_DH/oxidase_C"/>
</dbReference>
<dbReference type="GO" id="GO:0050660">
    <property type="term" value="F:flavin adenine dinucleotide binding"/>
    <property type="evidence" value="ECO:0007669"/>
    <property type="project" value="InterPro"/>
</dbReference>
<evidence type="ECO:0000313" key="10">
    <source>
        <dbReference type="EMBL" id="OGD74672.1"/>
    </source>
</evidence>
<sequence>MKIFAQTDLFRTFIPVEYGGLGGGILELALITEELSRGCGGIALALAGTALGAYPVILFGTEEQKRRLLPAVADGEKLCAFALTEPEAGSDAGAQKTTARKVKGGYLLNGTKQWITNGGEAKIYTVIAITDRAKGSRGISAFIVEDGTEGFNYGKKEDKMGIRASSTRELSFHDCFIPETGILGREGMGFSIAMRTLDRTRPGVAAQAVGIAQAALDLALEYAHQRVQFGKPISSFQSIQNMLADMATEIEAARALIYQAARHIDTGAKDISKVSAMSKLLASDVAMRVTTDAVQILGGYGYMKDYPAEKLMRDAKITQIYEGTNQIQRLVI</sequence>
<evidence type="ECO:0000256" key="2">
    <source>
        <dbReference type="ARBA" id="ARBA00009347"/>
    </source>
</evidence>
<dbReference type="PANTHER" id="PTHR43884">
    <property type="entry name" value="ACYL-COA DEHYDROGENASE"/>
    <property type="match status" value="1"/>
</dbReference>
<evidence type="ECO:0000256" key="6">
    <source>
        <dbReference type="RuleBase" id="RU362125"/>
    </source>
</evidence>
<dbReference type="SUPFAM" id="SSF56645">
    <property type="entry name" value="Acyl-CoA dehydrogenase NM domain-like"/>
    <property type="match status" value="1"/>
</dbReference>
<reference evidence="10 11" key="1">
    <citation type="journal article" date="2016" name="Nat. Commun.">
        <title>Thousands of microbial genomes shed light on interconnected biogeochemical processes in an aquifer system.</title>
        <authorList>
            <person name="Anantharaman K."/>
            <person name="Brown C.T."/>
            <person name="Hug L.A."/>
            <person name="Sharon I."/>
            <person name="Castelle C.J."/>
            <person name="Probst A.J."/>
            <person name="Thomas B.C."/>
            <person name="Singh A."/>
            <person name="Wilkins M.J."/>
            <person name="Karaoz U."/>
            <person name="Brodie E.L."/>
            <person name="Williams K.H."/>
            <person name="Hubbard S.S."/>
            <person name="Banfield J.F."/>
        </authorList>
    </citation>
    <scope>NUCLEOTIDE SEQUENCE [LARGE SCALE GENOMIC DNA]</scope>
</reference>
<dbReference type="Gene3D" id="2.40.110.10">
    <property type="entry name" value="Butyryl-CoA Dehydrogenase, subunit A, domain 2"/>
    <property type="match status" value="1"/>
</dbReference>